<proteinExistence type="predicted"/>
<evidence type="ECO:0000313" key="1">
    <source>
        <dbReference type="EMBL" id="KAL2827149.1"/>
    </source>
</evidence>
<name>A0ABR4IHA8_9EURO</name>
<dbReference type="EMBL" id="JBFXLS010000026">
    <property type="protein sequence ID" value="KAL2827149.1"/>
    <property type="molecule type" value="Genomic_DNA"/>
</dbReference>
<keyword evidence="2" id="KW-1185">Reference proteome</keyword>
<evidence type="ECO:0000313" key="2">
    <source>
        <dbReference type="Proteomes" id="UP001610335"/>
    </source>
</evidence>
<sequence>MPDNAYSRHSTPRSSIDFANSCHSVGTIRASKHFALAHNLTDRIRTTRDPNLTSVDVHPHLGKPLIPVHGVIISSDHYINDNGPGLKIFTSGTSASFKNASSAADS</sequence>
<dbReference type="Proteomes" id="UP001610335">
    <property type="component" value="Unassembled WGS sequence"/>
</dbReference>
<comment type="caution">
    <text evidence="1">The sequence shown here is derived from an EMBL/GenBank/DDBJ whole genome shotgun (WGS) entry which is preliminary data.</text>
</comment>
<gene>
    <name evidence="1" type="ORF">BDW59DRAFT_160435</name>
</gene>
<protein>
    <submittedName>
        <fullName evidence="1">Uncharacterized protein</fullName>
    </submittedName>
</protein>
<organism evidence="1 2">
    <name type="scientific">Aspergillus cavernicola</name>
    <dbReference type="NCBI Taxonomy" id="176166"/>
    <lineage>
        <taxon>Eukaryota</taxon>
        <taxon>Fungi</taxon>
        <taxon>Dikarya</taxon>
        <taxon>Ascomycota</taxon>
        <taxon>Pezizomycotina</taxon>
        <taxon>Eurotiomycetes</taxon>
        <taxon>Eurotiomycetidae</taxon>
        <taxon>Eurotiales</taxon>
        <taxon>Aspergillaceae</taxon>
        <taxon>Aspergillus</taxon>
        <taxon>Aspergillus subgen. Nidulantes</taxon>
    </lineage>
</organism>
<reference evidence="1 2" key="1">
    <citation type="submission" date="2024-07" db="EMBL/GenBank/DDBJ databases">
        <title>Section-level genome sequencing and comparative genomics of Aspergillus sections Usti and Cavernicolus.</title>
        <authorList>
            <consortium name="Lawrence Berkeley National Laboratory"/>
            <person name="Nybo J.L."/>
            <person name="Vesth T.C."/>
            <person name="Theobald S."/>
            <person name="Frisvad J.C."/>
            <person name="Larsen T.O."/>
            <person name="Kjaerboelling I."/>
            <person name="Rothschild-Mancinelli K."/>
            <person name="Lyhne E.K."/>
            <person name="Kogle M.E."/>
            <person name="Barry K."/>
            <person name="Clum A."/>
            <person name="Na H."/>
            <person name="Ledsgaard L."/>
            <person name="Lin J."/>
            <person name="Lipzen A."/>
            <person name="Kuo A."/>
            <person name="Riley R."/>
            <person name="Mondo S."/>
            <person name="LaButti K."/>
            <person name="Haridas S."/>
            <person name="Pangalinan J."/>
            <person name="Salamov A.A."/>
            <person name="Simmons B.A."/>
            <person name="Magnuson J.K."/>
            <person name="Chen J."/>
            <person name="Drula E."/>
            <person name="Henrissat B."/>
            <person name="Wiebenga A."/>
            <person name="Lubbers R.J."/>
            <person name="Gomes A.C."/>
            <person name="Makela M.R."/>
            <person name="Stajich J."/>
            <person name="Grigoriev I.V."/>
            <person name="Mortensen U.H."/>
            <person name="De vries R.P."/>
            <person name="Baker S.E."/>
            <person name="Andersen M.R."/>
        </authorList>
    </citation>
    <scope>NUCLEOTIDE SEQUENCE [LARGE SCALE GENOMIC DNA]</scope>
    <source>
        <strain evidence="1 2">CBS 600.67</strain>
    </source>
</reference>
<accession>A0ABR4IHA8</accession>